<feature type="transmembrane region" description="Helical" evidence="1">
    <location>
        <begin position="76"/>
        <end position="98"/>
    </location>
</feature>
<dbReference type="Gene3D" id="1.20.1300.10">
    <property type="entry name" value="Fumarate reductase/succinate dehydrogenase, transmembrane subunit"/>
    <property type="match status" value="1"/>
</dbReference>
<gene>
    <name evidence="2" type="ORF">METZ01_LOCUS185837</name>
</gene>
<dbReference type="EMBL" id="UINC01037461">
    <property type="protein sequence ID" value="SVB32983.1"/>
    <property type="molecule type" value="Genomic_DNA"/>
</dbReference>
<accession>A0A382D5X5</accession>
<dbReference type="InterPro" id="IPR034804">
    <property type="entry name" value="SQR/QFR_C/D"/>
</dbReference>
<protein>
    <recommendedName>
        <fullName evidence="3">Succinate dehydrogenase</fullName>
    </recommendedName>
</protein>
<feature type="transmembrane region" description="Helical" evidence="1">
    <location>
        <begin position="36"/>
        <end position="56"/>
    </location>
</feature>
<keyword evidence="1" id="KW-1133">Transmembrane helix</keyword>
<name>A0A382D5X5_9ZZZZ</name>
<evidence type="ECO:0000256" key="1">
    <source>
        <dbReference type="SAM" id="Phobius"/>
    </source>
</evidence>
<sequence length="141" mass="15961">VVFLLHVYLAVRVSRENRRARPVGYKATQSAGGRNFASYTMIYSGIIVLIFLLLHLKTFKYGDRAEGTLYDLVSATFQQTGYLVWYVIAMLVLGVHLWHAFQSAFQTFSVRSHKIRSLGLILCLILALGFAFLPVYLGILK</sequence>
<dbReference type="SUPFAM" id="SSF81343">
    <property type="entry name" value="Fumarate reductase respiratory complex transmembrane subunits"/>
    <property type="match status" value="1"/>
</dbReference>
<organism evidence="2">
    <name type="scientific">marine metagenome</name>
    <dbReference type="NCBI Taxonomy" id="408172"/>
    <lineage>
        <taxon>unclassified sequences</taxon>
        <taxon>metagenomes</taxon>
        <taxon>ecological metagenomes</taxon>
    </lineage>
</organism>
<evidence type="ECO:0000313" key="2">
    <source>
        <dbReference type="EMBL" id="SVB32983.1"/>
    </source>
</evidence>
<reference evidence="2" key="1">
    <citation type="submission" date="2018-05" db="EMBL/GenBank/DDBJ databases">
        <authorList>
            <person name="Lanie J.A."/>
            <person name="Ng W.-L."/>
            <person name="Kazmierczak K.M."/>
            <person name="Andrzejewski T.M."/>
            <person name="Davidsen T.M."/>
            <person name="Wayne K.J."/>
            <person name="Tettelin H."/>
            <person name="Glass J.I."/>
            <person name="Rusch D."/>
            <person name="Podicherti R."/>
            <person name="Tsui H.-C.T."/>
            <person name="Winkler M.E."/>
        </authorList>
    </citation>
    <scope>NUCLEOTIDE SEQUENCE</scope>
</reference>
<feature type="non-terminal residue" evidence="2">
    <location>
        <position position="1"/>
    </location>
</feature>
<keyword evidence="1" id="KW-0812">Transmembrane</keyword>
<proteinExistence type="predicted"/>
<feature type="transmembrane region" description="Helical" evidence="1">
    <location>
        <begin position="118"/>
        <end position="139"/>
    </location>
</feature>
<keyword evidence="1" id="KW-0472">Membrane</keyword>
<dbReference type="GO" id="GO:0016020">
    <property type="term" value="C:membrane"/>
    <property type="evidence" value="ECO:0007669"/>
    <property type="project" value="InterPro"/>
</dbReference>
<dbReference type="AlphaFoldDB" id="A0A382D5X5"/>
<evidence type="ECO:0008006" key="3">
    <source>
        <dbReference type="Google" id="ProtNLM"/>
    </source>
</evidence>